<protein>
    <submittedName>
        <fullName evidence="1">Uncharacterized protein</fullName>
    </submittedName>
</protein>
<organism evidence="1">
    <name type="scientific">Opuntia streptacantha</name>
    <name type="common">Prickly pear cactus</name>
    <name type="synonym">Opuntia cardona</name>
    <dbReference type="NCBI Taxonomy" id="393608"/>
    <lineage>
        <taxon>Eukaryota</taxon>
        <taxon>Viridiplantae</taxon>
        <taxon>Streptophyta</taxon>
        <taxon>Embryophyta</taxon>
        <taxon>Tracheophyta</taxon>
        <taxon>Spermatophyta</taxon>
        <taxon>Magnoliopsida</taxon>
        <taxon>eudicotyledons</taxon>
        <taxon>Gunneridae</taxon>
        <taxon>Pentapetalae</taxon>
        <taxon>Caryophyllales</taxon>
        <taxon>Cactineae</taxon>
        <taxon>Cactaceae</taxon>
        <taxon>Opuntioideae</taxon>
        <taxon>Opuntia</taxon>
    </lineage>
</organism>
<evidence type="ECO:0000313" key="1">
    <source>
        <dbReference type="EMBL" id="MBA4669564.1"/>
    </source>
</evidence>
<dbReference type="AlphaFoldDB" id="A0A7C9EYC0"/>
<sequence>MKPYHQIIGLIFWNRWQYENWNAIVQIRQQGAIIGKATIFKHNSHNIIASKLQALISRYCSRNTTQSSISNKNSRNTERPVKITLKSTRRPRTGNTTSSLNHSPQFNFLLIIHLFPQVTLHHPQQLLILHTSGFSLHSQMR</sequence>
<name>A0A7C9EYC0_OPUST</name>
<dbReference type="EMBL" id="GISG01244252">
    <property type="protein sequence ID" value="MBA4669564.1"/>
    <property type="molecule type" value="Transcribed_RNA"/>
</dbReference>
<accession>A0A7C9EYC0</accession>
<proteinExistence type="predicted"/>
<reference evidence="1" key="1">
    <citation type="journal article" date="2013" name="J. Plant Res.">
        <title>Effect of fungi and light on seed germination of three Opuntia species from semiarid lands of central Mexico.</title>
        <authorList>
            <person name="Delgado-Sanchez P."/>
            <person name="Jimenez-Bremont J.F."/>
            <person name="Guerrero-Gonzalez Mde L."/>
            <person name="Flores J."/>
        </authorList>
    </citation>
    <scope>NUCLEOTIDE SEQUENCE</scope>
    <source>
        <tissue evidence="1">Cladode</tissue>
    </source>
</reference>
<reference evidence="1" key="2">
    <citation type="submission" date="2020-07" db="EMBL/GenBank/DDBJ databases">
        <authorList>
            <person name="Vera ALvarez R."/>
            <person name="Arias-Moreno D.M."/>
            <person name="Jimenez-Jacinto V."/>
            <person name="Jimenez-Bremont J.F."/>
            <person name="Swaminathan K."/>
            <person name="Moose S.P."/>
            <person name="Guerrero-Gonzalez M.L."/>
            <person name="Marino-Ramirez L."/>
            <person name="Landsman D."/>
            <person name="Rodriguez-Kessler M."/>
            <person name="Delgado-Sanchez P."/>
        </authorList>
    </citation>
    <scope>NUCLEOTIDE SEQUENCE</scope>
    <source>
        <tissue evidence="1">Cladode</tissue>
    </source>
</reference>